<evidence type="ECO:0000259" key="1">
    <source>
        <dbReference type="Pfam" id="PF13456"/>
    </source>
</evidence>
<proteinExistence type="predicted"/>
<dbReference type="PANTHER" id="PTHR33116:SF78">
    <property type="entry name" value="OS12G0587133 PROTEIN"/>
    <property type="match status" value="1"/>
</dbReference>
<reference evidence="2" key="1">
    <citation type="submission" date="2019-09" db="EMBL/GenBank/DDBJ databases">
        <title>Draft genome information of white flower Hibiscus syriacus.</title>
        <authorList>
            <person name="Kim Y.-M."/>
        </authorList>
    </citation>
    <scope>NUCLEOTIDE SEQUENCE [LARGE SCALE GENOMIC DNA]</scope>
    <source>
        <strain evidence="2">YM2019G1</strain>
    </source>
</reference>
<dbReference type="GO" id="GO:0003676">
    <property type="term" value="F:nucleic acid binding"/>
    <property type="evidence" value="ECO:0007669"/>
    <property type="project" value="InterPro"/>
</dbReference>
<dbReference type="InterPro" id="IPR044730">
    <property type="entry name" value="RNase_H-like_dom_plant"/>
</dbReference>
<dbReference type="AlphaFoldDB" id="A0A6A2WDB3"/>
<gene>
    <name evidence="2" type="ORF">F3Y22_tig00117005pilonHSYRG00401</name>
</gene>
<evidence type="ECO:0000313" key="2">
    <source>
        <dbReference type="EMBL" id="KAE8656312.1"/>
    </source>
</evidence>
<protein>
    <recommendedName>
        <fullName evidence="1">RNase H type-1 domain-containing protein</fullName>
    </recommendedName>
</protein>
<dbReference type="InterPro" id="IPR036397">
    <property type="entry name" value="RNaseH_sf"/>
</dbReference>
<accession>A0A6A2WDB3</accession>
<sequence length="440" mass="49408">MLYATVDLFHATVIDNVLKEFGYYSGHKVNKRKSHVYFSLNTPADVRNSICSTLGIQEVESFDTYLGAPMFMGRVGAAHFNFIINKFHGKLNGWTAHTLSLAGRITLAKSILSILPIYFMQVADFPLKVCAEIERHIRRFIWGSSTDNTKVSLVRWDVVCQPLDQDGLDILFPLVQNKPTLTSLLEWSVGNGSVVRFWEDNWIPSLGHLCNPALVASHGHDNLNFHNFLIASRQWNEEALAQCLPPHALRHIINVQPLIALILVTFPFGHGRTSTHMEQQSHWSTLPSGWMCLNTDDAVSTTNQTSSIGGVIRDPTGAWVTGFYKNIGVSSVLQAELWSIHEGLLIAWDSGISKLIVQSDSKQAIKMLTAYDRDLNPLSLVRTISVLSKRAWNISFKWIPRDCNKAADYLAKLAPPHCFNLTVVDSPPWKLYRCAPWMLA</sequence>
<name>A0A6A2WDB3_HIBSY</name>
<dbReference type="InterPro" id="IPR012337">
    <property type="entry name" value="RNaseH-like_sf"/>
</dbReference>
<dbReference type="Gene3D" id="3.30.420.10">
    <property type="entry name" value="Ribonuclease H-like superfamily/Ribonuclease H"/>
    <property type="match status" value="1"/>
</dbReference>
<dbReference type="SUPFAM" id="SSF53098">
    <property type="entry name" value="Ribonuclease H-like"/>
    <property type="match status" value="1"/>
</dbReference>
<dbReference type="Proteomes" id="UP000436088">
    <property type="component" value="Unassembled WGS sequence"/>
</dbReference>
<organism evidence="2 3">
    <name type="scientific">Hibiscus syriacus</name>
    <name type="common">Rose of Sharon</name>
    <dbReference type="NCBI Taxonomy" id="106335"/>
    <lineage>
        <taxon>Eukaryota</taxon>
        <taxon>Viridiplantae</taxon>
        <taxon>Streptophyta</taxon>
        <taxon>Embryophyta</taxon>
        <taxon>Tracheophyta</taxon>
        <taxon>Spermatophyta</taxon>
        <taxon>Magnoliopsida</taxon>
        <taxon>eudicotyledons</taxon>
        <taxon>Gunneridae</taxon>
        <taxon>Pentapetalae</taxon>
        <taxon>rosids</taxon>
        <taxon>malvids</taxon>
        <taxon>Malvales</taxon>
        <taxon>Malvaceae</taxon>
        <taxon>Malvoideae</taxon>
        <taxon>Hibiscus</taxon>
    </lineage>
</organism>
<dbReference type="Pfam" id="PF13456">
    <property type="entry name" value="RVT_3"/>
    <property type="match status" value="1"/>
</dbReference>
<dbReference type="InterPro" id="IPR002156">
    <property type="entry name" value="RNaseH_domain"/>
</dbReference>
<evidence type="ECO:0000313" key="3">
    <source>
        <dbReference type="Proteomes" id="UP000436088"/>
    </source>
</evidence>
<dbReference type="CDD" id="cd06222">
    <property type="entry name" value="RNase_H_like"/>
    <property type="match status" value="1"/>
</dbReference>
<dbReference type="GO" id="GO:0004523">
    <property type="term" value="F:RNA-DNA hybrid ribonuclease activity"/>
    <property type="evidence" value="ECO:0007669"/>
    <property type="project" value="InterPro"/>
</dbReference>
<dbReference type="PANTHER" id="PTHR33116">
    <property type="entry name" value="REVERSE TRANSCRIPTASE ZINC-BINDING DOMAIN-CONTAINING PROTEIN-RELATED-RELATED"/>
    <property type="match status" value="1"/>
</dbReference>
<dbReference type="EMBL" id="VEPZ02001768">
    <property type="protein sequence ID" value="KAE8656312.1"/>
    <property type="molecule type" value="Genomic_DNA"/>
</dbReference>
<feature type="domain" description="RNase H type-1" evidence="1">
    <location>
        <begin position="294"/>
        <end position="414"/>
    </location>
</feature>
<comment type="caution">
    <text evidence="2">The sequence shown here is derived from an EMBL/GenBank/DDBJ whole genome shotgun (WGS) entry which is preliminary data.</text>
</comment>
<keyword evidence="3" id="KW-1185">Reference proteome</keyword>